<reference evidence="2 3" key="1">
    <citation type="submission" date="2019-02" db="EMBL/GenBank/DDBJ databases">
        <title>Deep-cultivation of Planctomycetes and their phenomic and genomic characterization uncovers novel biology.</title>
        <authorList>
            <person name="Wiegand S."/>
            <person name="Jogler M."/>
            <person name="Boedeker C."/>
            <person name="Pinto D."/>
            <person name="Vollmers J."/>
            <person name="Rivas-Marin E."/>
            <person name="Kohn T."/>
            <person name="Peeters S.H."/>
            <person name="Heuer A."/>
            <person name="Rast P."/>
            <person name="Oberbeckmann S."/>
            <person name="Bunk B."/>
            <person name="Jeske O."/>
            <person name="Meyerdierks A."/>
            <person name="Storesund J.E."/>
            <person name="Kallscheuer N."/>
            <person name="Luecker S."/>
            <person name="Lage O.M."/>
            <person name="Pohl T."/>
            <person name="Merkel B.J."/>
            <person name="Hornburger P."/>
            <person name="Mueller R.-W."/>
            <person name="Bruemmer F."/>
            <person name="Labrenz M."/>
            <person name="Spormann A.M."/>
            <person name="Op den Camp H."/>
            <person name="Overmann J."/>
            <person name="Amann R."/>
            <person name="Jetten M.S.M."/>
            <person name="Mascher T."/>
            <person name="Medema M.H."/>
            <person name="Devos D.P."/>
            <person name="Kaster A.-K."/>
            <person name="Ovreas L."/>
            <person name="Rohde M."/>
            <person name="Galperin M.Y."/>
            <person name="Jogler C."/>
        </authorList>
    </citation>
    <scope>NUCLEOTIDE SEQUENCE [LARGE SCALE GENOMIC DNA]</scope>
    <source>
        <strain evidence="2 3">ETA_A1</strain>
    </source>
</reference>
<evidence type="ECO:0000259" key="1">
    <source>
        <dbReference type="Pfam" id="PF20586"/>
    </source>
</evidence>
<dbReference type="Pfam" id="PF20586">
    <property type="entry name" value="DUF6788"/>
    <property type="match status" value="1"/>
</dbReference>
<proteinExistence type="predicted"/>
<dbReference type="InterPro" id="IPR046738">
    <property type="entry name" value="DUF6788"/>
</dbReference>
<feature type="domain" description="DUF6788" evidence="1">
    <location>
        <begin position="7"/>
        <end position="69"/>
    </location>
</feature>
<name>A0A517XQT8_9BACT</name>
<organism evidence="2 3">
    <name type="scientific">Urbifossiella limnaea</name>
    <dbReference type="NCBI Taxonomy" id="2528023"/>
    <lineage>
        <taxon>Bacteria</taxon>
        <taxon>Pseudomonadati</taxon>
        <taxon>Planctomycetota</taxon>
        <taxon>Planctomycetia</taxon>
        <taxon>Gemmatales</taxon>
        <taxon>Gemmataceae</taxon>
        <taxon>Urbifossiella</taxon>
    </lineage>
</organism>
<dbReference type="AlphaFoldDB" id="A0A517XQT8"/>
<sequence>MGIVVSKRINKTQEPLPKTLPGVVCAQRVRCGKPRCRCAHGQRHLAFYRFWREGGRLRKRYVRRADLASVGAACEARLRERQALAEGWQQWRKLVAGVREVSR</sequence>
<dbReference type="KEGG" id="uli:ETAA1_18130"/>
<gene>
    <name evidence="2" type="ORF">ETAA1_18130</name>
</gene>
<dbReference type="Proteomes" id="UP000319576">
    <property type="component" value="Chromosome"/>
</dbReference>
<accession>A0A517XQT8</accession>
<protein>
    <recommendedName>
        <fullName evidence="1">DUF6788 domain-containing protein</fullName>
    </recommendedName>
</protein>
<evidence type="ECO:0000313" key="3">
    <source>
        <dbReference type="Proteomes" id="UP000319576"/>
    </source>
</evidence>
<dbReference type="EMBL" id="CP036273">
    <property type="protein sequence ID" value="QDU19875.1"/>
    <property type="molecule type" value="Genomic_DNA"/>
</dbReference>
<evidence type="ECO:0000313" key="2">
    <source>
        <dbReference type="EMBL" id="QDU19875.1"/>
    </source>
</evidence>
<keyword evidence="3" id="KW-1185">Reference proteome</keyword>
<dbReference type="RefSeq" id="WP_390621237.1">
    <property type="nucleotide sequence ID" value="NZ_CP036273.1"/>
</dbReference>